<feature type="domain" description="PAC" evidence="19">
    <location>
        <begin position="227"/>
        <end position="279"/>
    </location>
</feature>
<dbReference type="InterPro" id="IPR003661">
    <property type="entry name" value="HisK_dim/P_dom"/>
</dbReference>
<keyword evidence="7 20" id="KW-0808">Transferase</keyword>
<keyword evidence="8" id="KW-0812">Transmembrane</keyword>
<evidence type="ECO:0000313" key="21">
    <source>
        <dbReference type="Proteomes" id="UP000317243"/>
    </source>
</evidence>
<dbReference type="SMART" id="SM00086">
    <property type="entry name" value="PAC"/>
    <property type="match status" value="6"/>
</dbReference>
<dbReference type="Pfam" id="PF08447">
    <property type="entry name" value="PAS_3"/>
    <property type="match status" value="5"/>
</dbReference>
<sequence length="900" mass="103589">MLPYRAYSGECEGIVVTFIDVTQLRESQELFQLLVDASAQIVWVTDASGIVTEDSPSWRAFTGQTYEEWIGDGWQAAIHPHDLPGLLEHWQAAVSTGEQMHHEYRLRHHQGGYRWTQVRAVAQRCVDGSVHRWVGMNIDIDDRKRAEKELEKAKIRLDLSFEASEMAPWSWDIPTGEVVSNENLNRLFGFAPTQSITTKEFFERIDEADRERVLASVERSVEGGDVFEEEYAVNRVDGQRRWMRARGQTQKNSEGEVEGFFGVVSDITERREREQDLVDREAHLRRVINNQLGLVGVIDCNGNLVEVDDRSLEIARTTRKEVIGKHFADAPWWSYDPNVARQMREAMQRAFDGEVVRFDVSLFAHGDEGVMIDFMIAPIMNSAGEVEYLIPSGVDIRDRYRAEQRLVENERRVSMALQAGEMAAWEWTPEKSFWEPKLFELLGLSPDSTPSPELFFSVVHPEDLPLLQQHWLEAIEGTRDYEIQFRIVRPNGLVRWISAVGIITRDDDGKVTAIHGLNWDITDQKEYEIRLEASEERLRLALSAAELSLWQWDVDTDLWFWFDDRFEDDELATSVPLGSLADFLERIHADDRAEVEASIRSALENSEPFRSEYRVYSDGEFRWVLSLAHLSLEDEMSPLQMVGVEVDITERKNSELILKLNEERLRLAGEASGFGSFHLDVLKRETHWSSEVRRILGYGDTEILSDSFDDVPQFIHPEDREAYAAAIHQALTDSRHPRGDLEHRVIRPDGDVRYVRTNWLSMWNESVDGPKVEQVIGTMLDITRQRDNERKLELARQQAEVANESKSAFVANMSHEIRTPMTSILGYAELIQSRITDPEAREYLQTIRRNGDYLLEIINDILDLSKIEAGKLKSIQRNSIPPGSWKTCGASWKCVLRRKI</sequence>
<evidence type="ECO:0000256" key="4">
    <source>
        <dbReference type="ARBA" id="ARBA00022475"/>
    </source>
</evidence>
<protein>
    <recommendedName>
        <fullName evidence="3">histidine kinase</fullName>
        <ecNumber evidence="3">2.7.13.3</ecNumber>
    </recommendedName>
</protein>
<keyword evidence="10" id="KW-0547">Nucleotide-binding</keyword>
<dbReference type="Gene3D" id="2.10.70.100">
    <property type="match status" value="3"/>
</dbReference>
<dbReference type="InterPro" id="IPR000014">
    <property type="entry name" value="PAS"/>
</dbReference>
<dbReference type="Pfam" id="PF08448">
    <property type="entry name" value="PAS_4"/>
    <property type="match status" value="1"/>
</dbReference>
<dbReference type="FunFam" id="1.10.287.130:FF:000038">
    <property type="entry name" value="Sensory transduction histidine kinase"/>
    <property type="match status" value="1"/>
</dbReference>
<proteinExistence type="predicted"/>
<evidence type="ECO:0000256" key="13">
    <source>
        <dbReference type="ARBA" id="ARBA00022989"/>
    </source>
</evidence>
<dbReference type="FunFam" id="3.30.450.20:FF:000155">
    <property type="entry name" value="Sensor histidine kinase TodS"/>
    <property type="match status" value="1"/>
</dbReference>
<feature type="domain" description="PAS" evidence="18">
    <location>
        <begin position="661"/>
        <end position="734"/>
    </location>
</feature>
<evidence type="ECO:0000256" key="16">
    <source>
        <dbReference type="SAM" id="Coils"/>
    </source>
</evidence>
<evidence type="ECO:0000256" key="12">
    <source>
        <dbReference type="ARBA" id="ARBA00022840"/>
    </source>
</evidence>
<keyword evidence="15" id="KW-0472">Membrane</keyword>
<dbReference type="Proteomes" id="UP000317243">
    <property type="component" value="Unassembled WGS sequence"/>
</dbReference>
<dbReference type="AlphaFoldDB" id="A0A5C5WQF2"/>
<dbReference type="SMART" id="SM00091">
    <property type="entry name" value="PAS"/>
    <property type="match status" value="6"/>
</dbReference>
<gene>
    <name evidence="20" type="primary">pleC</name>
    <name evidence="20" type="ORF">KOR42_29590</name>
</gene>
<dbReference type="EC" id="2.7.13.3" evidence="3"/>
<comment type="catalytic activity">
    <reaction evidence="1">
        <text>ATP + protein L-histidine = ADP + protein N-phospho-L-histidine.</text>
        <dbReference type="EC" id="2.7.13.3"/>
    </reaction>
</comment>
<dbReference type="PROSITE" id="PS50112">
    <property type="entry name" value="PAS"/>
    <property type="match status" value="5"/>
</dbReference>
<dbReference type="EMBL" id="SIHI01000006">
    <property type="protein sequence ID" value="TWT52273.1"/>
    <property type="molecule type" value="Genomic_DNA"/>
</dbReference>
<dbReference type="Pfam" id="PF00512">
    <property type="entry name" value="HisKA"/>
    <property type="match status" value="1"/>
</dbReference>
<feature type="domain" description="Histidine kinase" evidence="17">
    <location>
        <begin position="812"/>
        <end position="872"/>
    </location>
</feature>
<keyword evidence="9" id="KW-0677">Repeat</keyword>
<keyword evidence="16" id="KW-0175">Coiled coil</keyword>
<dbReference type="InterPro" id="IPR013656">
    <property type="entry name" value="PAS_4"/>
</dbReference>
<evidence type="ECO:0000259" key="19">
    <source>
        <dbReference type="PROSITE" id="PS50113"/>
    </source>
</evidence>
<dbReference type="SMART" id="SM00388">
    <property type="entry name" value="HisKA"/>
    <property type="match status" value="1"/>
</dbReference>
<evidence type="ECO:0000313" key="20">
    <source>
        <dbReference type="EMBL" id="TWT52273.1"/>
    </source>
</evidence>
<name>A0A5C5WQF2_9PLAN</name>
<dbReference type="Gene3D" id="3.30.450.20">
    <property type="entry name" value="PAS domain"/>
    <property type="match status" value="6"/>
</dbReference>
<dbReference type="GO" id="GO:0005524">
    <property type="term" value="F:ATP binding"/>
    <property type="evidence" value="ECO:0007669"/>
    <property type="project" value="UniProtKB-KW"/>
</dbReference>
<dbReference type="InterPro" id="IPR052162">
    <property type="entry name" value="Sensor_kinase/Photoreceptor"/>
</dbReference>
<feature type="domain" description="PAC" evidence="19">
    <location>
        <begin position="739"/>
        <end position="794"/>
    </location>
</feature>
<evidence type="ECO:0000256" key="8">
    <source>
        <dbReference type="ARBA" id="ARBA00022692"/>
    </source>
</evidence>
<dbReference type="PANTHER" id="PTHR43304">
    <property type="entry name" value="PHYTOCHROME-LIKE PROTEIN CPH1"/>
    <property type="match status" value="1"/>
</dbReference>
<keyword evidence="12" id="KW-0067">ATP-binding</keyword>
<dbReference type="PROSITE" id="PS50109">
    <property type="entry name" value="HIS_KIN"/>
    <property type="match status" value="1"/>
</dbReference>
<evidence type="ECO:0000256" key="3">
    <source>
        <dbReference type="ARBA" id="ARBA00012438"/>
    </source>
</evidence>
<feature type="domain" description="PAC" evidence="19">
    <location>
        <begin position="356"/>
        <end position="408"/>
    </location>
</feature>
<dbReference type="PANTHER" id="PTHR43304:SF1">
    <property type="entry name" value="PAC DOMAIN-CONTAINING PROTEIN"/>
    <property type="match status" value="1"/>
</dbReference>
<feature type="domain" description="PAC" evidence="19">
    <location>
        <begin position="481"/>
        <end position="533"/>
    </location>
</feature>
<dbReference type="SUPFAM" id="SSF55785">
    <property type="entry name" value="PYP-like sensor domain (PAS domain)"/>
    <property type="match status" value="6"/>
</dbReference>
<keyword evidence="14" id="KW-0902">Two-component regulatory system</keyword>
<comment type="subcellular location">
    <subcellularLocation>
        <location evidence="2">Cell inner membrane</location>
        <topology evidence="2">Multi-pass membrane protein</topology>
    </subcellularLocation>
</comment>
<evidence type="ECO:0000256" key="5">
    <source>
        <dbReference type="ARBA" id="ARBA00022519"/>
    </source>
</evidence>
<feature type="domain" description="PAC" evidence="19">
    <location>
        <begin position="607"/>
        <end position="660"/>
    </location>
</feature>
<keyword evidence="13" id="KW-1133">Transmembrane helix</keyword>
<dbReference type="InterPro" id="IPR036097">
    <property type="entry name" value="HisK_dim/P_sf"/>
</dbReference>
<dbReference type="GO" id="GO:0000155">
    <property type="term" value="F:phosphorelay sensor kinase activity"/>
    <property type="evidence" value="ECO:0007669"/>
    <property type="project" value="InterPro"/>
</dbReference>
<evidence type="ECO:0000259" key="18">
    <source>
        <dbReference type="PROSITE" id="PS50112"/>
    </source>
</evidence>
<organism evidence="20 21">
    <name type="scientific">Thalassoglobus neptunius</name>
    <dbReference type="NCBI Taxonomy" id="1938619"/>
    <lineage>
        <taxon>Bacteria</taxon>
        <taxon>Pseudomonadati</taxon>
        <taxon>Planctomycetota</taxon>
        <taxon>Planctomycetia</taxon>
        <taxon>Planctomycetales</taxon>
        <taxon>Planctomycetaceae</taxon>
        <taxon>Thalassoglobus</taxon>
    </lineage>
</organism>
<dbReference type="Gene3D" id="1.10.287.130">
    <property type="match status" value="1"/>
</dbReference>
<feature type="domain" description="PAC" evidence="19">
    <location>
        <begin position="100"/>
        <end position="152"/>
    </location>
</feature>
<feature type="domain" description="PAS" evidence="18">
    <location>
        <begin position="433"/>
        <end position="478"/>
    </location>
</feature>
<evidence type="ECO:0000256" key="14">
    <source>
        <dbReference type="ARBA" id="ARBA00023012"/>
    </source>
</evidence>
<keyword evidence="5" id="KW-0997">Cell inner membrane</keyword>
<evidence type="ECO:0000256" key="2">
    <source>
        <dbReference type="ARBA" id="ARBA00004429"/>
    </source>
</evidence>
<feature type="domain" description="PAS" evidence="18">
    <location>
        <begin position="27"/>
        <end position="97"/>
    </location>
</feature>
<evidence type="ECO:0000256" key="7">
    <source>
        <dbReference type="ARBA" id="ARBA00022679"/>
    </source>
</evidence>
<dbReference type="CDD" id="cd00082">
    <property type="entry name" value="HisKA"/>
    <property type="match status" value="1"/>
</dbReference>
<accession>A0A5C5WQF2</accession>
<dbReference type="InterPro" id="IPR035965">
    <property type="entry name" value="PAS-like_dom_sf"/>
</dbReference>
<keyword evidence="11" id="KW-0418">Kinase</keyword>
<evidence type="ECO:0000256" key="10">
    <source>
        <dbReference type="ARBA" id="ARBA00022741"/>
    </source>
</evidence>
<dbReference type="InterPro" id="IPR013655">
    <property type="entry name" value="PAS_fold_3"/>
</dbReference>
<dbReference type="InterPro" id="IPR001610">
    <property type="entry name" value="PAC"/>
</dbReference>
<dbReference type="PROSITE" id="PS50113">
    <property type="entry name" value="PAC"/>
    <property type="match status" value="7"/>
</dbReference>
<dbReference type="CDD" id="cd00130">
    <property type="entry name" value="PAS"/>
    <property type="match status" value="6"/>
</dbReference>
<feature type="domain" description="PAC" evidence="19">
    <location>
        <begin position="1"/>
        <end position="33"/>
    </location>
</feature>
<feature type="coiled-coil region" evidence="16">
    <location>
        <begin position="136"/>
        <end position="163"/>
    </location>
</feature>
<keyword evidence="21" id="KW-1185">Reference proteome</keyword>
<feature type="domain" description="PAS" evidence="18">
    <location>
        <begin position="181"/>
        <end position="224"/>
    </location>
</feature>
<evidence type="ECO:0000256" key="1">
    <source>
        <dbReference type="ARBA" id="ARBA00000085"/>
    </source>
</evidence>
<dbReference type="FunFam" id="3.30.450.20:FF:000099">
    <property type="entry name" value="Sensory box sensor histidine kinase"/>
    <property type="match status" value="1"/>
</dbReference>
<feature type="domain" description="PAS" evidence="18">
    <location>
        <begin position="280"/>
        <end position="354"/>
    </location>
</feature>
<evidence type="ECO:0000256" key="15">
    <source>
        <dbReference type="ARBA" id="ARBA00023136"/>
    </source>
</evidence>
<evidence type="ECO:0000256" key="11">
    <source>
        <dbReference type="ARBA" id="ARBA00022777"/>
    </source>
</evidence>
<comment type="caution">
    <text evidence="20">The sequence shown here is derived from an EMBL/GenBank/DDBJ whole genome shotgun (WGS) entry which is preliminary data.</text>
</comment>
<dbReference type="FunFam" id="2.10.70.100:FF:000001">
    <property type="entry name" value="Sensory transduction histidine kinase"/>
    <property type="match status" value="1"/>
</dbReference>
<dbReference type="InterPro" id="IPR005467">
    <property type="entry name" value="His_kinase_dom"/>
</dbReference>
<evidence type="ECO:0000256" key="6">
    <source>
        <dbReference type="ARBA" id="ARBA00022553"/>
    </source>
</evidence>
<keyword evidence="4" id="KW-1003">Cell membrane</keyword>
<dbReference type="NCBIfam" id="TIGR00229">
    <property type="entry name" value="sensory_box"/>
    <property type="match status" value="5"/>
</dbReference>
<dbReference type="GO" id="GO:0005886">
    <property type="term" value="C:plasma membrane"/>
    <property type="evidence" value="ECO:0007669"/>
    <property type="project" value="UniProtKB-SubCell"/>
</dbReference>
<evidence type="ECO:0000259" key="17">
    <source>
        <dbReference type="PROSITE" id="PS50109"/>
    </source>
</evidence>
<dbReference type="SUPFAM" id="SSF47384">
    <property type="entry name" value="Homodimeric domain of signal transducing histidine kinase"/>
    <property type="match status" value="1"/>
</dbReference>
<reference evidence="20 21" key="1">
    <citation type="submission" date="2019-02" db="EMBL/GenBank/DDBJ databases">
        <title>Deep-cultivation of Planctomycetes and their phenomic and genomic characterization uncovers novel biology.</title>
        <authorList>
            <person name="Wiegand S."/>
            <person name="Jogler M."/>
            <person name="Boedeker C."/>
            <person name="Pinto D."/>
            <person name="Vollmers J."/>
            <person name="Rivas-Marin E."/>
            <person name="Kohn T."/>
            <person name="Peeters S.H."/>
            <person name="Heuer A."/>
            <person name="Rast P."/>
            <person name="Oberbeckmann S."/>
            <person name="Bunk B."/>
            <person name="Jeske O."/>
            <person name="Meyerdierks A."/>
            <person name="Storesund J.E."/>
            <person name="Kallscheuer N."/>
            <person name="Luecker S."/>
            <person name="Lage O.M."/>
            <person name="Pohl T."/>
            <person name="Merkel B.J."/>
            <person name="Hornburger P."/>
            <person name="Mueller R.-W."/>
            <person name="Bruemmer F."/>
            <person name="Labrenz M."/>
            <person name="Spormann A.M."/>
            <person name="Op Den Camp H."/>
            <person name="Overmann J."/>
            <person name="Amann R."/>
            <person name="Jetten M.S.M."/>
            <person name="Mascher T."/>
            <person name="Medema M.H."/>
            <person name="Devos D.P."/>
            <person name="Kaster A.-K."/>
            <person name="Ovreas L."/>
            <person name="Rohde M."/>
            <person name="Galperin M.Y."/>
            <person name="Jogler C."/>
        </authorList>
    </citation>
    <scope>NUCLEOTIDE SEQUENCE [LARGE SCALE GENOMIC DNA]</scope>
    <source>
        <strain evidence="20 21">KOR42</strain>
    </source>
</reference>
<keyword evidence="6" id="KW-0597">Phosphoprotein</keyword>
<evidence type="ECO:0000256" key="9">
    <source>
        <dbReference type="ARBA" id="ARBA00022737"/>
    </source>
</evidence>
<dbReference type="InterPro" id="IPR000700">
    <property type="entry name" value="PAS-assoc_C"/>
</dbReference>